<dbReference type="AlphaFoldDB" id="A0A6I3SKR9"/>
<dbReference type="EMBL" id="WNKU01000012">
    <property type="protein sequence ID" value="MTV49524.1"/>
    <property type="molecule type" value="Genomic_DNA"/>
</dbReference>
<name>A0A6I3SKR9_HELMO</name>
<evidence type="ECO:0000313" key="1">
    <source>
        <dbReference type="EMBL" id="MTV49524.1"/>
    </source>
</evidence>
<evidence type="ECO:0000313" key="2">
    <source>
        <dbReference type="Proteomes" id="UP000430670"/>
    </source>
</evidence>
<dbReference type="RefSeq" id="WP_155476627.1">
    <property type="nucleotide sequence ID" value="NZ_WNKU01000012.1"/>
</dbReference>
<gene>
    <name evidence="1" type="ORF">GJ688_11110</name>
</gene>
<dbReference type="InterPro" id="IPR012452">
    <property type="entry name" value="DUF1657"/>
</dbReference>
<dbReference type="OrthoDB" id="1684731at2"/>
<reference evidence="1 2" key="1">
    <citation type="submission" date="2019-11" db="EMBL/GenBank/DDBJ databases">
        <title>Whole-genome sequence of a the green, strictly anaerobic photosynthetic bacterium Heliobacillus mobilis DSM 6151.</title>
        <authorList>
            <person name="Kyndt J.A."/>
            <person name="Meyer T.E."/>
        </authorList>
    </citation>
    <scope>NUCLEOTIDE SEQUENCE [LARGE SCALE GENOMIC DNA]</scope>
    <source>
        <strain evidence="1 2">DSM 6151</strain>
    </source>
</reference>
<accession>A0A6I3SKR9</accession>
<dbReference type="Proteomes" id="UP000430670">
    <property type="component" value="Unassembled WGS sequence"/>
</dbReference>
<keyword evidence="2" id="KW-1185">Reference proteome</keyword>
<sequence length="68" mass="7805">MTVASQVKGTIASLKGARATLETFTIIEENQEAKDRYGRNLNRLDRVIGDMEKRLQVLEFEEPQYKGF</sequence>
<comment type="caution">
    <text evidence="1">The sequence shown here is derived from an EMBL/GenBank/DDBJ whole genome shotgun (WGS) entry which is preliminary data.</text>
</comment>
<organism evidence="1 2">
    <name type="scientific">Heliobacterium mobile</name>
    <name type="common">Heliobacillus mobilis</name>
    <dbReference type="NCBI Taxonomy" id="28064"/>
    <lineage>
        <taxon>Bacteria</taxon>
        <taxon>Bacillati</taxon>
        <taxon>Bacillota</taxon>
        <taxon>Clostridia</taxon>
        <taxon>Eubacteriales</taxon>
        <taxon>Heliobacteriaceae</taxon>
        <taxon>Heliobacterium</taxon>
    </lineage>
</organism>
<dbReference type="Pfam" id="PF07870">
    <property type="entry name" value="DUF1657"/>
    <property type="match status" value="1"/>
</dbReference>
<protein>
    <submittedName>
        <fullName evidence="1">DUF1657 domain-containing protein</fullName>
    </submittedName>
</protein>
<proteinExistence type="predicted"/>